<organism evidence="1 2">
    <name type="scientific">Pedobacter terrae</name>
    <dbReference type="NCBI Taxonomy" id="405671"/>
    <lineage>
        <taxon>Bacteria</taxon>
        <taxon>Pseudomonadati</taxon>
        <taxon>Bacteroidota</taxon>
        <taxon>Sphingobacteriia</taxon>
        <taxon>Sphingobacteriales</taxon>
        <taxon>Sphingobacteriaceae</taxon>
        <taxon>Pedobacter</taxon>
    </lineage>
</organism>
<proteinExistence type="predicted"/>
<dbReference type="RefSeq" id="WP_090500501.1">
    <property type="nucleotide sequence ID" value="NZ_FNCH01000009.1"/>
</dbReference>
<protein>
    <submittedName>
        <fullName evidence="1">Uncharacterized protein</fullName>
    </submittedName>
</protein>
<dbReference type="AlphaFoldDB" id="A0A1G7W4U1"/>
<gene>
    <name evidence="1" type="ORF">SAMN05421827_10998</name>
</gene>
<accession>A0A1G7W4U1</accession>
<name>A0A1G7W4U1_9SPHI</name>
<keyword evidence="2" id="KW-1185">Reference proteome</keyword>
<dbReference type="STRING" id="405671.SAMN05421827_10998"/>
<sequence length="77" mass="8696">MIAKHDLNLVKKNLPRDWVAKVMEKVPYSATAIRMVMRGKLDNNEILVAIILVAKENKALQDLKANVIETELVDLKA</sequence>
<dbReference type="Proteomes" id="UP000199643">
    <property type="component" value="Unassembled WGS sequence"/>
</dbReference>
<evidence type="ECO:0000313" key="2">
    <source>
        <dbReference type="Proteomes" id="UP000199643"/>
    </source>
</evidence>
<dbReference type="EMBL" id="FNCH01000009">
    <property type="protein sequence ID" value="SDG66911.1"/>
    <property type="molecule type" value="Genomic_DNA"/>
</dbReference>
<evidence type="ECO:0000313" key="1">
    <source>
        <dbReference type="EMBL" id="SDG66911.1"/>
    </source>
</evidence>
<reference evidence="2" key="1">
    <citation type="submission" date="2016-10" db="EMBL/GenBank/DDBJ databases">
        <authorList>
            <person name="Varghese N."/>
            <person name="Submissions S."/>
        </authorList>
    </citation>
    <scope>NUCLEOTIDE SEQUENCE [LARGE SCALE GENOMIC DNA]</scope>
    <source>
        <strain evidence="2">DSM 17933</strain>
    </source>
</reference>